<dbReference type="Gramene" id="ONIVA03G40190.1">
    <property type="protein sequence ID" value="ONIVA03G40190.1"/>
    <property type="gene ID" value="ONIVA03G40190"/>
</dbReference>
<dbReference type="SMART" id="SM00434">
    <property type="entry name" value="TOP4c"/>
    <property type="match status" value="1"/>
</dbReference>
<dbReference type="InterPro" id="IPR050220">
    <property type="entry name" value="Type_II_DNA_Topoisomerases"/>
</dbReference>
<reference evidence="15" key="1">
    <citation type="submission" date="2015-04" db="UniProtKB">
        <authorList>
            <consortium name="EnsemblPlants"/>
        </authorList>
    </citation>
    <scope>IDENTIFICATION</scope>
    <source>
        <strain evidence="15">SL10</strain>
    </source>
</reference>
<dbReference type="FunFam" id="2.120.10.90:FF:000007">
    <property type="entry name" value="DNA gyrase subunit A"/>
    <property type="match status" value="1"/>
</dbReference>
<dbReference type="InterPro" id="IPR035516">
    <property type="entry name" value="Gyrase/topoIV_suA_C"/>
</dbReference>
<dbReference type="GO" id="GO:0003918">
    <property type="term" value="F:DNA topoisomerase type II (double strand cut, ATP-hydrolyzing) activity"/>
    <property type="evidence" value="ECO:0007669"/>
    <property type="project" value="UniProtKB-EC"/>
</dbReference>
<dbReference type="STRING" id="4536.A0A0E0GVG9"/>
<name>A0A0E0GVG9_ORYNI</name>
<evidence type="ECO:0000256" key="2">
    <source>
        <dbReference type="ARBA" id="ARBA00004173"/>
    </source>
</evidence>
<evidence type="ECO:0000256" key="1">
    <source>
        <dbReference type="ARBA" id="ARBA00000185"/>
    </source>
</evidence>
<keyword evidence="16" id="KW-1185">Reference proteome</keyword>
<keyword evidence="8 12" id="KW-0799">Topoisomerase</keyword>
<keyword evidence="9 12" id="KW-0238">DNA-binding</keyword>
<dbReference type="PANTHER" id="PTHR43493:SF5">
    <property type="entry name" value="DNA GYRASE SUBUNIT A, CHLOROPLASTIC_MITOCHONDRIAL"/>
    <property type="match status" value="1"/>
</dbReference>
<dbReference type="FunFam" id="1.10.268.10:FF:000001">
    <property type="entry name" value="DNA gyrase subunit A"/>
    <property type="match status" value="1"/>
</dbReference>
<dbReference type="Gene3D" id="3.90.199.10">
    <property type="entry name" value="Topoisomerase II, domain 5"/>
    <property type="match status" value="1"/>
</dbReference>
<dbReference type="PROSITE" id="PS52040">
    <property type="entry name" value="TOPO_IIA"/>
    <property type="match status" value="1"/>
</dbReference>
<evidence type="ECO:0000256" key="10">
    <source>
        <dbReference type="ARBA" id="ARBA00023235"/>
    </source>
</evidence>
<evidence type="ECO:0000256" key="7">
    <source>
        <dbReference type="ARBA" id="ARBA00022840"/>
    </source>
</evidence>
<dbReference type="GO" id="GO:0005739">
    <property type="term" value="C:mitochondrion"/>
    <property type="evidence" value="ECO:0007669"/>
    <property type="project" value="UniProtKB-SubCell"/>
</dbReference>
<comment type="subcellular location">
    <subcellularLocation>
        <location evidence="2">Mitochondrion</location>
    </subcellularLocation>
    <subcellularLocation>
        <location evidence="3">Plastid</location>
        <location evidence="3">Chloroplast</location>
    </subcellularLocation>
</comment>
<evidence type="ECO:0000256" key="13">
    <source>
        <dbReference type="SAM" id="MobiDB-lite"/>
    </source>
</evidence>
<evidence type="ECO:0000256" key="5">
    <source>
        <dbReference type="ARBA" id="ARBA00012895"/>
    </source>
</evidence>
<dbReference type="Pfam" id="PF03989">
    <property type="entry name" value="DNA_gyraseA_C"/>
    <property type="match status" value="5"/>
</dbReference>
<accession>A0A0E0GVG9</accession>
<dbReference type="GO" id="GO:0009507">
    <property type="term" value="C:chloroplast"/>
    <property type="evidence" value="ECO:0007669"/>
    <property type="project" value="UniProtKB-SubCell"/>
</dbReference>
<evidence type="ECO:0000256" key="11">
    <source>
        <dbReference type="ARBA" id="ARBA00074255"/>
    </source>
</evidence>
<feature type="compositionally biased region" description="Low complexity" evidence="13">
    <location>
        <begin position="46"/>
        <end position="57"/>
    </location>
</feature>
<dbReference type="InterPro" id="IPR002205">
    <property type="entry name" value="Topo_IIA_dom_A"/>
</dbReference>
<evidence type="ECO:0000256" key="4">
    <source>
        <dbReference type="ARBA" id="ARBA00008263"/>
    </source>
</evidence>
<evidence type="ECO:0000256" key="8">
    <source>
        <dbReference type="ARBA" id="ARBA00023029"/>
    </source>
</evidence>
<dbReference type="AlphaFoldDB" id="A0A0E0GVG9"/>
<keyword evidence="7" id="KW-0067">ATP-binding</keyword>
<evidence type="ECO:0000256" key="9">
    <source>
        <dbReference type="ARBA" id="ARBA00023125"/>
    </source>
</evidence>
<dbReference type="Gene3D" id="1.10.268.10">
    <property type="entry name" value="Topoisomerase, domain 3"/>
    <property type="match status" value="1"/>
</dbReference>
<protein>
    <recommendedName>
        <fullName evidence="11">DNA gyrase subunit A, chloroplastic/mitochondrial</fullName>
        <ecNumber evidence="5">5.6.2.2</ecNumber>
    </recommendedName>
</protein>
<feature type="active site" description="O-(5'-phospho-DNA)-tyrosine intermediate" evidence="12">
    <location>
        <position position="196"/>
    </location>
</feature>
<dbReference type="Pfam" id="PF00521">
    <property type="entry name" value="DNA_topoisoIV"/>
    <property type="match status" value="1"/>
</dbReference>
<dbReference type="GO" id="GO:0009330">
    <property type="term" value="C:DNA topoisomerase type II (double strand cut, ATP-hydrolyzing) complex"/>
    <property type="evidence" value="ECO:0007669"/>
    <property type="project" value="TreeGrafter"/>
</dbReference>
<feature type="domain" description="Topo IIA-type catalytic" evidence="14">
    <location>
        <begin position="108"/>
        <end position="576"/>
    </location>
</feature>
<dbReference type="Gene3D" id="2.120.10.90">
    <property type="entry name" value="DNA gyrase/topoisomerase IV, subunit A, C-terminal"/>
    <property type="match status" value="1"/>
</dbReference>
<evidence type="ECO:0000256" key="12">
    <source>
        <dbReference type="PROSITE-ProRule" id="PRU01384"/>
    </source>
</evidence>
<proteinExistence type="inferred from homology"/>
<dbReference type="HOGENOM" id="CLU_002977_6_1_1"/>
<dbReference type="EnsemblPlants" id="ONIVA03G40190.1">
    <property type="protein sequence ID" value="ONIVA03G40190.1"/>
    <property type="gene ID" value="ONIVA03G40190"/>
</dbReference>
<evidence type="ECO:0000313" key="15">
    <source>
        <dbReference type="EnsemblPlants" id="ONIVA03G40190.1"/>
    </source>
</evidence>
<evidence type="ECO:0000256" key="6">
    <source>
        <dbReference type="ARBA" id="ARBA00022741"/>
    </source>
</evidence>
<dbReference type="SUPFAM" id="SSF56719">
    <property type="entry name" value="Type II DNA topoisomerase"/>
    <property type="match status" value="1"/>
</dbReference>
<evidence type="ECO:0000259" key="14">
    <source>
        <dbReference type="PROSITE" id="PS52040"/>
    </source>
</evidence>
<evidence type="ECO:0000313" key="16">
    <source>
        <dbReference type="Proteomes" id="UP000006591"/>
    </source>
</evidence>
<dbReference type="NCBIfam" id="TIGR01063">
    <property type="entry name" value="gyrA"/>
    <property type="match status" value="1"/>
</dbReference>
<keyword evidence="10 12" id="KW-0413">Isomerase</keyword>
<dbReference type="OMA" id="THHWLLF"/>
<dbReference type="InterPro" id="IPR013758">
    <property type="entry name" value="Topo_IIA_A/C_ab"/>
</dbReference>
<dbReference type="EC" id="5.6.2.2" evidence="5"/>
<keyword evidence="6" id="KW-0547">Nucleotide-binding</keyword>
<sequence>MALSAALRLPLPRLLWGPTGSLLAAAAAASRRRAAVVAVPAVRFLSSSSSSSDGSRSVQPLRAGRDERAAAGEGGAAVKERVVPVELHKEATEAYMAYAMSVLLGRALPDVRDGLKPVHRRILYAMHEMGLASRRPFRKCARVVGEVLGKFHPHGDSAVYETLVRMAQDFSMRYPLVQGHGNFGSIDADPPAAMRYTECRLDSLTEAMFLTDLELNTVDFVPNFDNSQKEPSLLPARVPSLLLNGSSGIAVGMATNIPPHNLGELVDVLSVMIENPEATLQELLECMPGPDFPTGGTIVGNQGILEAYKTGRGRVVMRGKTDIETIDVKSKRSAIIIKEVPYQTNKSTLVERIAELVEEKVLEGISDIRDESDRSGMRVVIELKRGADPAIVLNNLYRHTALQSSFSCNMVAILDGQPKLMGLKEILQAFIDFRCSVIERRARFKLSQALERKHIVEGIVIGLDNLDSVIQIIRGTSNHAMARESLIKEFGLSDKQAEALLDITLRKLTSLERKKFVDEAKSLSEEISKLNELLSNKKLIFQLILQEATDLKNKFATPRRSFIEDSASTEVDDLDIIPNEEMLLILSEKGYVKRMKPNTFNLQNRGTIGKSVGKMRMNDNTSDFIVCQTHDHVLYFSDKGIVYSARAYKIPECTRAATGTPLLLSLSDGERITSIVPVNEFGEDQYLVMLTVNGYIKKVPLNAFSAIRTSGIISIQLAPGDELKWVRRCGDDDLVALASQNGMVIVNTCNKLRALGRKTRGVLAMKLKEGDKMASMDIIPATSHNMPETYSRVRDLSPPWLLFIADNGIGKRVPLNAFRQGNFNRVGLQGYKMTVKVTNRGVILMRLEHAGKIQSASLISAAEEEEEQDPESASLISEAEEPEKQDPESLLLNR</sequence>
<reference evidence="15" key="2">
    <citation type="submission" date="2018-04" db="EMBL/GenBank/DDBJ databases">
        <title>OnivRS2 (Oryza nivara Reference Sequence Version 2).</title>
        <authorList>
            <person name="Zhang J."/>
            <person name="Kudrna D."/>
            <person name="Lee S."/>
            <person name="Talag J."/>
            <person name="Rajasekar S."/>
            <person name="Welchert J."/>
            <person name="Hsing Y.-I."/>
            <person name="Wing R.A."/>
        </authorList>
    </citation>
    <scope>NUCLEOTIDE SEQUENCE [LARGE SCALE GENOMIC DNA]</scope>
    <source>
        <strain evidence="15">SL10</strain>
    </source>
</reference>
<dbReference type="Gene3D" id="3.30.1360.40">
    <property type="match status" value="1"/>
</dbReference>
<dbReference type="GO" id="GO:0006265">
    <property type="term" value="P:DNA topological change"/>
    <property type="evidence" value="ECO:0007669"/>
    <property type="project" value="UniProtKB-UniRule"/>
</dbReference>
<dbReference type="eggNOG" id="KOG0355">
    <property type="taxonomic scope" value="Eukaryota"/>
</dbReference>
<dbReference type="GO" id="GO:0003677">
    <property type="term" value="F:DNA binding"/>
    <property type="evidence" value="ECO:0007669"/>
    <property type="project" value="UniProtKB-UniRule"/>
</dbReference>
<dbReference type="Proteomes" id="UP000006591">
    <property type="component" value="Chromosome 3"/>
</dbReference>
<dbReference type="InterPro" id="IPR006691">
    <property type="entry name" value="GyrA/parC_rep"/>
</dbReference>
<dbReference type="InterPro" id="IPR013757">
    <property type="entry name" value="Topo_IIA_A_a_sf"/>
</dbReference>
<dbReference type="PANTHER" id="PTHR43493">
    <property type="entry name" value="DNA GYRASE/TOPOISOMERASE SUBUNIT A"/>
    <property type="match status" value="1"/>
</dbReference>
<dbReference type="InterPro" id="IPR013760">
    <property type="entry name" value="Topo_IIA-like_dom_sf"/>
</dbReference>
<evidence type="ECO:0000256" key="3">
    <source>
        <dbReference type="ARBA" id="ARBA00004229"/>
    </source>
</evidence>
<dbReference type="CDD" id="cd00187">
    <property type="entry name" value="TOP4c"/>
    <property type="match status" value="1"/>
</dbReference>
<organism evidence="15">
    <name type="scientific">Oryza nivara</name>
    <name type="common">Indian wild rice</name>
    <name type="synonym">Oryza sativa f. spontanea</name>
    <dbReference type="NCBI Taxonomy" id="4536"/>
    <lineage>
        <taxon>Eukaryota</taxon>
        <taxon>Viridiplantae</taxon>
        <taxon>Streptophyta</taxon>
        <taxon>Embryophyta</taxon>
        <taxon>Tracheophyta</taxon>
        <taxon>Spermatophyta</taxon>
        <taxon>Magnoliopsida</taxon>
        <taxon>Liliopsida</taxon>
        <taxon>Poales</taxon>
        <taxon>Poaceae</taxon>
        <taxon>BOP clade</taxon>
        <taxon>Oryzoideae</taxon>
        <taxon>Oryzeae</taxon>
        <taxon>Oryzinae</taxon>
        <taxon>Oryza</taxon>
    </lineage>
</organism>
<dbReference type="FunFam" id="3.30.1360.40:FF:000002">
    <property type="entry name" value="DNA gyrase subunit A"/>
    <property type="match status" value="1"/>
</dbReference>
<dbReference type="GO" id="GO:0005524">
    <property type="term" value="F:ATP binding"/>
    <property type="evidence" value="ECO:0007669"/>
    <property type="project" value="UniProtKB-KW"/>
</dbReference>
<dbReference type="NCBIfam" id="NF004043">
    <property type="entry name" value="PRK05560.1"/>
    <property type="match status" value="1"/>
</dbReference>
<comment type="similarity">
    <text evidence="4">Belongs to the type II topoisomerase GyrA/ParC subunit family.</text>
</comment>
<comment type="catalytic activity">
    <reaction evidence="1 12">
        <text>ATP-dependent breakage, passage and rejoining of double-stranded DNA.</text>
        <dbReference type="EC" id="5.6.2.2"/>
    </reaction>
</comment>
<dbReference type="NCBIfam" id="NF004044">
    <property type="entry name" value="PRK05561.1"/>
    <property type="match status" value="1"/>
</dbReference>
<feature type="region of interest" description="Disordered" evidence="13">
    <location>
        <begin position="46"/>
        <end position="73"/>
    </location>
</feature>
<dbReference type="FunFam" id="3.90.199.10:FF:000001">
    <property type="entry name" value="DNA gyrase subunit A"/>
    <property type="match status" value="1"/>
</dbReference>
<dbReference type="SUPFAM" id="SSF101904">
    <property type="entry name" value="GyrA/ParC C-terminal domain-like"/>
    <property type="match status" value="1"/>
</dbReference>
<feature type="region of interest" description="Disordered" evidence="13">
    <location>
        <begin position="858"/>
        <end position="894"/>
    </location>
</feature>